<proteinExistence type="predicted"/>
<dbReference type="AlphaFoldDB" id="A0A9X4HWW5"/>
<protein>
    <submittedName>
        <fullName evidence="1">Uncharacterized protein</fullName>
    </submittedName>
</protein>
<dbReference type="EMBL" id="JANIAM010000006">
    <property type="protein sequence ID" value="MDD2112085.1"/>
    <property type="molecule type" value="Genomic_DNA"/>
</dbReference>
<evidence type="ECO:0000313" key="2">
    <source>
        <dbReference type="Proteomes" id="UP001150728"/>
    </source>
</evidence>
<dbReference type="RefSeq" id="WP_274120100.1">
    <property type="nucleotide sequence ID" value="NZ_JANIAM010000006.1"/>
</dbReference>
<name>A0A9X4HWW5_9PSED</name>
<reference evidence="1" key="1">
    <citation type="submission" date="2022-07" db="EMBL/GenBank/DDBJ databases">
        <title>Multi-strain Analysis of Pseudomonas putida Reveals Metabolic and Genetic Diversity.</title>
        <authorList>
            <person name="Monk J.M."/>
        </authorList>
    </citation>
    <scope>NUCLEOTIDE SEQUENCE</scope>
    <source>
        <strain evidence="1">17633</strain>
    </source>
</reference>
<comment type="caution">
    <text evidence="1">The sequence shown here is derived from an EMBL/GenBank/DDBJ whole genome shotgun (WGS) entry which is preliminary data.</text>
</comment>
<sequence>MKIESVTVADVVFAPVSPEIDLTLLADTSDGTMRSEVLTDDAIEISLTIKNWKAAGDPTMGEFDQMWLYHLPEGGVEEELHSGQYDRDSTFPFQVKLDKAKVKSWGEGKHGFFIRVIPYNSPLPVDFLPLNLIFDRVAPYPNRLPTAFPAIAAVLDANIGAVKLALPAYPDWDARDIVAWIWRREVPSDPGDLVPDGFTPVSAVPLSIPVPEKVIRDAGDGGIHIAYLLKDIAGNVSAVSVPTRVTVATGNLPTPADFKRPLVLGMNGGVVDQDAVFNGITVEIGAFLHFKATDLITIKWGTHTFETRTVGTFPVKLAIPASVVLAIYGKGSTGVKPVEVTYEVHRGDYLLGGEKDSFGVNLERIGPVVPEPDPEWPGPVNPEMVLPDVYGGNENLKNRLTEADELADAALKVTIDTAFMEGDLVEFYYSDEHVSEADYVLKAADLGNEIEVTIPWVYIWQHDNGDRSAHYVVSRKDVPNKAVSNPQSIQVEAIVLHPEAGQFQGGFNSGGRVWLNCTALFDLADPTDTQPGVRIDIPDLSEWLAVGAQLTLTWTVTHGTSPGGPDIPGAKYEQTIELDTDNPPTGFVWRIPYADGLKPIIEFDPGASYDGLASFTYAFERSGKTVTSDPAGAVVSMHSFGEECPLVRP</sequence>
<gene>
    <name evidence="1" type="ORF">NP554_09820</name>
</gene>
<evidence type="ECO:0000313" key="1">
    <source>
        <dbReference type="EMBL" id="MDD2112085.1"/>
    </source>
</evidence>
<organism evidence="1 2">
    <name type="scientific">Pseudomonas asiatica</name>
    <dbReference type="NCBI Taxonomy" id="2219225"/>
    <lineage>
        <taxon>Bacteria</taxon>
        <taxon>Pseudomonadati</taxon>
        <taxon>Pseudomonadota</taxon>
        <taxon>Gammaproteobacteria</taxon>
        <taxon>Pseudomonadales</taxon>
        <taxon>Pseudomonadaceae</taxon>
        <taxon>Pseudomonas</taxon>
    </lineage>
</organism>
<accession>A0A9X4HWW5</accession>
<dbReference type="Proteomes" id="UP001150728">
    <property type="component" value="Unassembled WGS sequence"/>
</dbReference>